<dbReference type="GeneID" id="19948441"/>
<gene>
    <name evidence="2" type="ORF">SDRG_07714</name>
</gene>
<dbReference type="VEuPathDB" id="FungiDB:SDRG_07714"/>
<dbReference type="OMA" id="WEMAASS"/>
<keyword evidence="1" id="KW-0472">Membrane</keyword>
<reference evidence="2 3" key="1">
    <citation type="submission" date="2012-04" db="EMBL/GenBank/DDBJ databases">
        <title>The Genome Sequence of Saprolegnia declina VS20.</title>
        <authorList>
            <consortium name="The Broad Institute Genome Sequencing Platform"/>
            <person name="Russ C."/>
            <person name="Nusbaum C."/>
            <person name="Tyler B."/>
            <person name="van West P."/>
            <person name="Dieguez-Uribeondo J."/>
            <person name="de Bruijn I."/>
            <person name="Tripathy S."/>
            <person name="Jiang R."/>
            <person name="Young S.K."/>
            <person name="Zeng Q."/>
            <person name="Gargeya S."/>
            <person name="Fitzgerald M."/>
            <person name="Haas B."/>
            <person name="Abouelleil A."/>
            <person name="Alvarado L."/>
            <person name="Arachchi H.M."/>
            <person name="Berlin A."/>
            <person name="Chapman S.B."/>
            <person name="Goldberg J."/>
            <person name="Griggs A."/>
            <person name="Gujja S."/>
            <person name="Hansen M."/>
            <person name="Howarth C."/>
            <person name="Imamovic A."/>
            <person name="Larimer J."/>
            <person name="McCowen C."/>
            <person name="Montmayeur A."/>
            <person name="Murphy C."/>
            <person name="Neiman D."/>
            <person name="Pearson M."/>
            <person name="Priest M."/>
            <person name="Roberts A."/>
            <person name="Saif S."/>
            <person name="Shea T."/>
            <person name="Sisk P."/>
            <person name="Sykes S."/>
            <person name="Wortman J."/>
            <person name="Nusbaum C."/>
            <person name="Birren B."/>
        </authorList>
    </citation>
    <scope>NUCLEOTIDE SEQUENCE [LARGE SCALE GENOMIC DNA]</scope>
    <source>
        <strain evidence="2 3">VS20</strain>
    </source>
</reference>
<dbReference type="InParanoid" id="T0QM93"/>
<feature type="transmembrane region" description="Helical" evidence="1">
    <location>
        <begin position="583"/>
        <end position="604"/>
    </location>
</feature>
<feature type="transmembrane region" description="Helical" evidence="1">
    <location>
        <begin position="672"/>
        <end position="690"/>
    </location>
</feature>
<evidence type="ECO:0000313" key="3">
    <source>
        <dbReference type="Proteomes" id="UP000030762"/>
    </source>
</evidence>
<feature type="transmembrane region" description="Helical" evidence="1">
    <location>
        <begin position="1420"/>
        <end position="1443"/>
    </location>
</feature>
<feature type="transmembrane region" description="Helical" evidence="1">
    <location>
        <begin position="837"/>
        <end position="858"/>
    </location>
</feature>
<sequence length="1700" mass="183141">MKVEPAPRLANLLRQAMPTTALPPVYTSSQDRVEMALAALYVLWTVVCSALYVFLIDSSFANDAVWAGFNASAHQTYLADLVVSLQRFNRSLLDDGLYLDYNTSLALDKTYYATSPSSTIRIEDSTAWARDLWLRPLPLHTAINMLRAASPRAIEGLATRYCWADLARTIPLSGFASWCNTNRSQANAAVYLEAVLRNVPASSDRVALLARINATIASPLGPRGRAWLTTLATSATNGVADEAKLWSYHGLQTWQFQYDEAFDAHLTATLVVRNALGMEYPITLTPRRWLPPPPSQPNGFWADVATCVQLNCALVQGTSTATGALASSAPYAVLQPAPRRLQMYFTRFQLAFAALRVQDGTSVRSIPGSAPTFLQRAWCAADAALCPTSVSVASTVFAMLLLAPNTTQPLAIHHICGSDTTGTCVAALTSLAPLHRALQEKLSPLDAIAAHNATAHLTLVTADATAIALDSLDAWIVLHEWLLGHREASFHAATNVTKLSHPLILESPAVASANDVPVATGMLVMALVCYTSGVLATLALLVGLLALRYHPSYAPRLNFLHFNRLAGFSWLGRPAMLVRSLSALVYLSSATTAMVTAPSGYSYFEAAPKSLVAVAVASGEATWLVYLLQDALAPVTVLHRAAPVGSFLAWLVLVLVSYFHPVGLELYLDTDACSYALAPTVANCAAGVVYVGSLQRVLLLIAINATSVCVGYHILQISNYYYYWWWWFQAIEPTAPPQTLLFSASVAGILVEVQSHRTALASTLDVLSSTLAGYLPGRHYVFDVNLWVLTPNIANPTMHTVGLRTPTFAWPVVVRRGPSSSTLAATDASETNRRWRIVRAGGGVVYVALTVACSFGYLDLASSAFSTALFSANFDAALHLPLLAQWFSAPLSIAYESTAASSTSLLESNSVRLPNESRIWSSALDGARLHMEATLPTVIAGLRSMDTTLLPYIFTPYCFLDLNQTWEMAASSARQSRCYSSAFASNGAVYLESVLSNTDWDVLARSSSWHGLNSSILDPLRASDHGRTWMQVTAANVLTTSIESEAARWERAGIATYTTQWQNYKVLGLRATYDIVTAYGATYAMPLTTIDATFHVRKQSCLHMYWGFASDLYAVSSNTSSIYGKSLLRSPAFAYATTSIEDVLIAQGIVATPLDTKDAMVRAALGPFGTIDMLRGRPPDALVAWYKSVVRSLRTVLDANATARVQLGAIPALWNASAVPQEWLRCNASGMDILCPSRPATPLRDGLPSFFTANGGCSMTRLEYVRLDQPTLVYAILLIGASSVENLVPEICAQDVRTPANCLASLQSAQAFVSTFIASSDQERLEVQARTLVAEVSAIEVAGLLADTSTLSRLGLVASAPYAFFGWAMLLQWVQGMREVVTFQGDVASLTLISTYVDAVVTVAGPDDVPHAAMRYMTTALCGFSVGLLCVAALLFAYTLAIAGQVEGWNFLQFNRVAGAVWLGRPLQLVRGVTALVVLSTGGLHVDSTNDRTRFVAPPVNVLWVLAAAGETSWLVYVANDVFSMVTATYTQSIAVKSSVMAFVAVSVWTFAAPIEPIAHVARSCSTPIVDGLVVCTTGQVEIGSLNRCLGLLGALAASFLTSVIADCVAKGTLVRGAASLFLHATAARFFRSDEWLFHGVYCLDRASALLNGVVSLEHGETMYVFDLKTWRGYKLPTPLSAVKTATPPDHIVSAIPLLE</sequence>
<protein>
    <submittedName>
        <fullName evidence="2">Uncharacterized protein</fullName>
    </submittedName>
</protein>
<feature type="transmembrane region" description="Helical" evidence="1">
    <location>
        <begin position="697"/>
        <end position="715"/>
    </location>
</feature>
<feature type="transmembrane region" description="Helical" evidence="1">
    <location>
        <begin position="522"/>
        <end position="547"/>
    </location>
</feature>
<feature type="transmembrane region" description="Helical" evidence="1">
    <location>
        <begin position="641"/>
        <end position="660"/>
    </location>
</feature>
<organism evidence="2 3">
    <name type="scientific">Saprolegnia diclina (strain VS20)</name>
    <dbReference type="NCBI Taxonomy" id="1156394"/>
    <lineage>
        <taxon>Eukaryota</taxon>
        <taxon>Sar</taxon>
        <taxon>Stramenopiles</taxon>
        <taxon>Oomycota</taxon>
        <taxon>Saprolegniomycetes</taxon>
        <taxon>Saprolegniales</taxon>
        <taxon>Saprolegniaceae</taxon>
        <taxon>Saprolegnia</taxon>
    </lineage>
</organism>
<keyword evidence="1" id="KW-1133">Transmembrane helix</keyword>
<name>T0QM93_SAPDV</name>
<evidence type="ECO:0000256" key="1">
    <source>
        <dbReference type="SAM" id="Phobius"/>
    </source>
</evidence>
<accession>T0QM93</accession>
<dbReference type="RefSeq" id="XP_008611787.1">
    <property type="nucleotide sequence ID" value="XM_008613565.1"/>
</dbReference>
<proteinExistence type="predicted"/>
<feature type="transmembrane region" description="Helical" evidence="1">
    <location>
        <begin position="1354"/>
        <end position="1374"/>
    </location>
</feature>
<dbReference type="OrthoDB" id="74159at2759"/>
<dbReference type="eggNOG" id="ENOG502SD6V">
    <property type="taxonomic scope" value="Eukaryota"/>
</dbReference>
<keyword evidence="1" id="KW-0812">Transmembrane</keyword>
<dbReference type="Proteomes" id="UP000030762">
    <property type="component" value="Unassembled WGS sequence"/>
</dbReference>
<keyword evidence="3" id="KW-1185">Reference proteome</keyword>
<dbReference type="EMBL" id="JH767153">
    <property type="protein sequence ID" value="EQC34915.1"/>
    <property type="molecule type" value="Genomic_DNA"/>
</dbReference>
<evidence type="ECO:0000313" key="2">
    <source>
        <dbReference type="EMBL" id="EQC34915.1"/>
    </source>
</evidence>
<feature type="transmembrane region" description="Helical" evidence="1">
    <location>
        <begin position="36"/>
        <end position="55"/>
    </location>
</feature>